<evidence type="ECO:0000256" key="1">
    <source>
        <dbReference type="SAM" id="SignalP"/>
    </source>
</evidence>
<gene>
    <name evidence="2" type="ORF">HHO38_14400</name>
</gene>
<feature type="signal peptide" evidence="1">
    <location>
        <begin position="1"/>
        <end position="22"/>
    </location>
</feature>
<dbReference type="EMBL" id="CP051672">
    <property type="protein sequence ID" value="QJE29430.1"/>
    <property type="molecule type" value="Genomic_DNA"/>
</dbReference>
<name>A0A7L5EH64_PARDI</name>
<organism evidence="2 3">
    <name type="scientific">Parabacteroides distasonis</name>
    <dbReference type="NCBI Taxonomy" id="823"/>
    <lineage>
        <taxon>Bacteria</taxon>
        <taxon>Pseudomonadati</taxon>
        <taxon>Bacteroidota</taxon>
        <taxon>Bacteroidia</taxon>
        <taxon>Bacteroidales</taxon>
        <taxon>Tannerellaceae</taxon>
        <taxon>Parabacteroides</taxon>
    </lineage>
</organism>
<evidence type="ECO:0008006" key="4">
    <source>
        <dbReference type="Google" id="ProtNLM"/>
    </source>
</evidence>
<dbReference type="AlphaFoldDB" id="A0A7L5EH64"/>
<reference evidence="2 3" key="1">
    <citation type="submission" date="2020-04" db="EMBL/GenBank/DDBJ databases">
        <title>Complete Genomes and Methylome analysis of CBBP consortium that reverse antibiotic-induced susceptibility to vancomycin-resistant Enterococcus faecium infection.</title>
        <authorList>
            <person name="Fomenkov A."/>
            <person name="Zhang Z."/>
            <person name="Pamer E."/>
            <person name="Roberts R.J."/>
        </authorList>
    </citation>
    <scope>NUCLEOTIDE SEQUENCE [LARGE SCALE GENOMIC DNA]</scope>
    <source>
        <strain evidence="3">CBBP</strain>
    </source>
</reference>
<dbReference type="RefSeq" id="WP_170105906.1">
    <property type="nucleotide sequence ID" value="NZ_CP051672.1"/>
</dbReference>
<proteinExistence type="predicted"/>
<dbReference type="Proteomes" id="UP000501982">
    <property type="component" value="Chromosome"/>
</dbReference>
<protein>
    <recommendedName>
        <fullName evidence="4">Fimbrillin family protein</fullName>
    </recommendedName>
</protein>
<evidence type="ECO:0000313" key="2">
    <source>
        <dbReference type="EMBL" id="QJE29430.1"/>
    </source>
</evidence>
<accession>A0A7L5EH64</accession>
<dbReference type="PROSITE" id="PS51257">
    <property type="entry name" value="PROKAR_LIPOPROTEIN"/>
    <property type="match status" value="1"/>
</dbReference>
<feature type="chain" id="PRO_5029655761" description="Fimbrillin family protein" evidence="1">
    <location>
        <begin position="23"/>
        <end position="406"/>
    </location>
</feature>
<keyword evidence="1" id="KW-0732">Signal</keyword>
<evidence type="ECO:0000313" key="3">
    <source>
        <dbReference type="Proteomes" id="UP000501982"/>
    </source>
</evidence>
<sequence length="406" mass="43939">MKIRIIISSICLMLLAISCSMGDEVLDEVGKVVTEEESRMDIYAEFDLALTGGTLQTKSVGTEAPDNNKTTEGVINSCYIAAFLGSEDALTNGSEIIASAFYNTYQGGDAIGSAPTKDNPNIYALGNHMIIKIPVRNADATDKPKVTFVAVANILSADAKKDLDGFVANCKTYGDILGRRITKTDPNIFVKFGSATISDYKVREKVLDECVEGENCTKVEIPVYQLTSTIQLEEFKVNKKVQTGTDSKGEPVFKEETVSDANVVSVSLLNAVTSTYVKKADPNVILRSSPVGPLSVGDDNPFHPDYNDSSVSPKPTYENISDIRFYTYANESNDVNKQTALKVVYTVNGVESTSTFKIKTDGAACVQPGNIYKLYVTITNGTAEGTCTVNDFISNTVTGTWEEVIK</sequence>